<keyword evidence="4" id="KW-1003">Cell membrane</keyword>
<dbReference type="Pfam" id="PF02743">
    <property type="entry name" value="dCache_1"/>
    <property type="match status" value="1"/>
</dbReference>
<dbReference type="InterPro" id="IPR000700">
    <property type="entry name" value="PAS-assoc_C"/>
</dbReference>
<dbReference type="PROSITE" id="PS50885">
    <property type="entry name" value="HAMP"/>
    <property type="match status" value="1"/>
</dbReference>
<dbReference type="InterPro" id="IPR003661">
    <property type="entry name" value="HisK_dim/P_dom"/>
</dbReference>
<dbReference type="PROSITE" id="PS50112">
    <property type="entry name" value="PAS"/>
    <property type="match status" value="3"/>
</dbReference>
<feature type="transmembrane region" description="Helical" evidence="12">
    <location>
        <begin position="356"/>
        <end position="378"/>
    </location>
</feature>
<evidence type="ECO:0000256" key="5">
    <source>
        <dbReference type="ARBA" id="ARBA00022553"/>
    </source>
</evidence>
<dbReference type="SMART" id="SM00304">
    <property type="entry name" value="HAMP"/>
    <property type="match status" value="1"/>
</dbReference>
<dbReference type="CDD" id="cd00130">
    <property type="entry name" value="PAS"/>
    <property type="match status" value="5"/>
</dbReference>
<evidence type="ECO:0000256" key="4">
    <source>
        <dbReference type="ARBA" id="ARBA00022475"/>
    </source>
</evidence>
<feature type="domain" description="HAMP" evidence="16">
    <location>
        <begin position="375"/>
        <end position="428"/>
    </location>
</feature>
<dbReference type="PANTHER" id="PTHR43304:SF1">
    <property type="entry name" value="PAC DOMAIN-CONTAINING PROTEIN"/>
    <property type="match status" value="1"/>
</dbReference>
<evidence type="ECO:0000259" key="16">
    <source>
        <dbReference type="PROSITE" id="PS50885"/>
    </source>
</evidence>
<dbReference type="CDD" id="cd16922">
    <property type="entry name" value="HATPase_EvgS-ArcB-TorS-like"/>
    <property type="match status" value="1"/>
</dbReference>
<keyword evidence="7 12" id="KW-0812">Transmembrane</keyword>
<evidence type="ECO:0000256" key="3">
    <source>
        <dbReference type="ARBA" id="ARBA00012438"/>
    </source>
</evidence>
<keyword evidence="8" id="KW-0418">Kinase</keyword>
<dbReference type="Proteomes" id="UP000661112">
    <property type="component" value="Unassembled WGS sequence"/>
</dbReference>
<dbReference type="Gene3D" id="3.30.565.10">
    <property type="entry name" value="Histidine kinase-like ATPase, C-terminal domain"/>
    <property type="match status" value="1"/>
</dbReference>
<keyword evidence="9 12" id="KW-1133">Transmembrane helix</keyword>
<evidence type="ECO:0000256" key="12">
    <source>
        <dbReference type="SAM" id="Phobius"/>
    </source>
</evidence>
<keyword evidence="11 12" id="KW-0472">Membrane</keyword>
<feature type="domain" description="PAS" evidence="14">
    <location>
        <begin position="687"/>
        <end position="759"/>
    </location>
</feature>
<dbReference type="EMBL" id="JACJSG010000038">
    <property type="protein sequence ID" value="MBD2503673.1"/>
    <property type="molecule type" value="Genomic_DNA"/>
</dbReference>
<dbReference type="Pfam" id="PF00512">
    <property type="entry name" value="HisKA"/>
    <property type="match status" value="1"/>
</dbReference>
<evidence type="ECO:0000256" key="7">
    <source>
        <dbReference type="ARBA" id="ARBA00022692"/>
    </source>
</evidence>
<feature type="domain" description="Histidine kinase" evidence="13">
    <location>
        <begin position="1208"/>
        <end position="1425"/>
    </location>
</feature>
<dbReference type="InterPro" id="IPR000014">
    <property type="entry name" value="PAS"/>
</dbReference>
<evidence type="ECO:0000256" key="9">
    <source>
        <dbReference type="ARBA" id="ARBA00022989"/>
    </source>
</evidence>
<dbReference type="PROSITE" id="PS50109">
    <property type="entry name" value="HIS_KIN"/>
    <property type="match status" value="1"/>
</dbReference>
<proteinExistence type="predicted"/>
<comment type="subcellular location">
    <subcellularLocation>
        <location evidence="2">Cell membrane</location>
        <topology evidence="2">Multi-pass membrane protein</topology>
    </subcellularLocation>
</comment>
<dbReference type="Pfam" id="PF00672">
    <property type="entry name" value="HAMP"/>
    <property type="match status" value="1"/>
</dbReference>
<accession>A0ABR8D8Z6</accession>
<dbReference type="PRINTS" id="PR00344">
    <property type="entry name" value="BCTRLSENSOR"/>
</dbReference>
<feature type="domain" description="PAC" evidence="15">
    <location>
        <begin position="510"/>
        <end position="560"/>
    </location>
</feature>
<feature type="domain" description="PAC" evidence="15">
    <location>
        <begin position="1026"/>
        <end position="1077"/>
    </location>
</feature>
<dbReference type="Gene3D" id="2.10.70.100">
    <property type="match status" value="1"/>
</dbReference>
<dbReference type="InterPro" id="IPR036890">
    <property type="entry name" value="HATPase_C_sf"/>
</dbReference>
<dbReference type="Pfam" id="PF02518">
    <property type="entry name" value="HATPase_c"/>
    <property type="match status" value="1"/>
</dbReference>
<dbReference type="Gene3D" id="6.10.340.10">
    <property type="match status" value="1"/>
</dbReference>
<comment type="catalytic activity">
    <reaction evidence="1">
        <text>ATP + protein L-histidine = ADP + protein N-phospho-L-histidine.</text>
        <dbReference type="EC" id="2.7.13.3"/>
    </reaction>
</comment>
<feature type="domain" description="PAS" evidence="14">
    <location>
        <begin position="437"/>
        <end position="481"/>
    </location>
</feature>
<dbReference type="InterPro" id="IPR005467">
    <property type="entry name" value="His_kinase_dom"/>
</dbReference>
<dbReference type="InterPro" id="IPR001610">
    <property type="entry name" value="PAC"/>
</dbReference>
<dbReference type="InterPro" id="IPR035965">
    <property type="entry name" value="PAS-like_dom_sf"/>
</dbReference>
<evidence type="ECO:0000256" key="2">
    <source>
        <dbReference type="ARBA" id="ARBA00004651"/>
    </source>
</evidence>
<keyword evidence="5" id="KW-0597">Phosphoprotein</keyword>
<dbReference type="Pfam" id="PF08447">
    <property type="entry name" value="PAS_3"/>
    <property type="match status" value="4"/>
</dbReference>
<dbReference type="InterPro" id="IPR013655">
    <property type="entry name" value="PAS_fold_3"/>
</dbReference>
<dbReference type="SMART" id="SM00387">
    <property type="entry name" value="HATPase_c"/>
    <property type="match status" value="1"/>
</dbReference>
<dbReference type="SMART" id="SM00086">
    <property type="entry name" value="PAC"/>
    <property type="match status" value="6"/>
</dbReference>
<comment type="caution">
    <text evidence="17">The sequence shown here is derived from an EMBL/GenBank/DDBJ whole genome shotgun (WGS) entry which is preliminary data.</text>
</comment>
<evidence type="ECO:0000313" key="17">
    <source>
        <dbReference type="EMBL" id="MBD2503673.1"/>
    </source>
</evidence>
<dbReference type="InterPro" id="IPR003660">
    <property type="entry name" value="HAMP_dom"/>
</dbReference>
<dbReference type="EC" id="2.7.13.3" evidence="3"/>
<dbReference type="SMART" id="SM00388">
    <property type="entry name" value="HisKA"/>
    <property type="match status" value="1"/>
</dbReference>
<feature type="domain" description="PAC" evidence="15">
    <location>
        <begin position="636"/>
        <end position="686"/>
    </location>
</feature>
<dbReference type="PROSITE" id="PS50113">
    <property type="entry name" value="PAC"/>
    <property type="match status" value="6"/>
</dbReference>
<evidence type="ECO:0000256" key="6">
    <source>
        <dbReference type="ARBA" id="ARBA00022679"/>
    </source>
</evidence>
<dbReference type="Gene3D" id="3.30.450.20">
    <property type="entry name" value="PAS domain"/>
    <property type="match status" value="7"/>
</dbReference>
<evidence type="ECO:0000256" key="8">
    <source>
        <dbReference type="ARBA" id="ARBA00022777"/>
    </source>
</evidence>
<dbReference type="InterPro" id="IPR036097">
    <property type="entry name" value="HisK_dim/P_sf"/>
</dbReference>
<dbReference type="RefSeq" id="WP_190476645.1">
    <property type="nucleotide sequence ID" value="NZ_JACJSG010000038.1"/>
</dbReference>
<name>A0ABR8D8Z6_9NOST</name>
<keyword evidence="18" id="KW-1185">Reference proteome</keyword>
<protein>
    <recommendedName>
        <fullName evidence="3">histidine kinase</fullName>
        <ecNumber evidence="3">2.7.13.3</ecNumber>
    </recommendedName>
</protein>
<dbReference type="CDD" id="cd00082">
    <property type="entry name" value="HisKA"/>
    <property type="match status" value="1"/>
</dbReference>
<keyword evidence="10" id="KW-0902">Two-component regulatory system</keyword>
<dbReference type="SUPFAM" id="SSF47384">
    <property type="entry name" value="Homodimeric domain of signal transducing histidine kinase"/>
    <property type="match status" value="1"/>
</dbReference>
<feature type="domain" description="PAC" evidence="15">
    <location>
        <begin position="1150"/>
        <end position="1204"/>
    </location>
</feature>
<dbReference type="CDD" id="cd12913">
    <property type="entry name" value="PDC1_MCP_like"/>
    <property type="match status" value="1"/>
</dbReference>
<sequence length="1432" mass="162498">MWLSNMIGRRQANNKKLKISLRLVLTVPFVLLIGGTTALVSYESWQNSQRSVNSLAYQLMSEMSDRIHLYLSNYLKTPHLINRLNVQASKLNQIDITNPQSLEPYFFGQIQEFGSKRIHFINPQGGLVGAGNDERGLTVSFTKNFVKGELYVYSVDGQRKRQQLLVRQQNYDGTQRPFYQKAISTLKPTWTPIYPYVPASRGLGIAATYPIYNQRRQLLGVFASDIDLLTISKFLKKLRVGTHGQVFIMERSGLMVAASTPEPPFLADAHGTLNQRLMVRESQQPLIRSAGEYLLSRGNLNQIQSTQKLNFEIEGKKQFLLVIPYRDQLGLDWLIVTVVPETDFTAEIVANTRFTLIFSFAALVGAIALGLLVTELIVRPMQKLGQTSMALADGEWNQPIKQDSLIAEFQVLEQSLNWMSQQLKQSYESVKIALEQSEERFTKVFRTCPEAMGIFTLNGQCIDVNEAFIDLYGCSREEVIGSTVTKLNYWFNIDEKQCYIQDLLSGKTVRNQEFTLRDKTGEVLTVLISADIIELQGQPHIITVTKNISNRKLAELELRRQKDLRESIYNESADALFLVDVDTLLIIDCNQRAVQLFEAASKAELIGILGHTLQVRPFTSEELGEIGSQIQEKGFWSAEIQYFTRKGNLFWGNLAAKEVAIAHQVIYLVRVTDITERKRAEAALRQSEADLRRAQQVAHVGSWKLDIKTQKITWSEESFQIFGWDISLPEPSISEFMQLIHPDDRELVNKSLEQTIATQIPYRIEVRVIQPHGSTRYIEARGEADIDEQGEVIQLLGTNLDISDRKEIEQALRQSEIRFRELGAASPAIIYTIEEYPGRPVRFEYLSQAFEEIQEIPLAEAIKNPMVAFDCFHPEDRAGHQQAVMQAMENMQPFQHEWRIITPSGKIKWVQANSRPEYRENGVLVWHGVMMDISDRKAIEAALRQSEARFQKIAAASPAQIYILTYYPDTGEMRYEYISSGVREIQELEPEQVLADSLITYRQVHPDDLALYNQLTTQSLKTLEPFAHEWRILTPSGKTKWVRANSRPERRPNGEIAWYGVLLDITDLKQAEAALRESEERFRYAFYDAPIGMALLGLNQQWLQINPMLREMLGYSGLELSSFRAFEIIHPEDVHQLEKSMTQVLCNENRPVQVQLRYLCNGGRIAWGLMSLSLVRDFQSQPLYYVLQIQDITEQQAIEQIKNEFISIVSHELRTPLTAIQGFLALLNTGNYDNRPEKAKRMIQQALTNSDRLVRLVNDILDLERLSSGRVQLVKEVCNATDLIQRAVEGVQSIAVTAAITITIMPTSDRVWASPDLIIQTITNLLSNAIKFSPPNSVITLSAQPQSGSVLFAVKDQGRGIPADKLETIFERFGQVDISDARAKGGTGLGLAICQNIIQQHDGSIWAESTLGLGSTFYFTLPIPPEQVTGDR</sequence>
<dbReference type="InterPro" id="IPR004358">
    <property type="entry name" value="Sig_transdc_His_kin-like_C"/>
</dbReference>
<evidence type="ECO:0000313" key="18">
    <source>
        <dbReference type="Proteomes" id="UP000661112"/>
    </source>
</evidence>
<organism evidence="17 18">
    <name type="scientific">Anabaena azotica FACHB-119</name>
    <dbReference type="NCBI Taxonomy" id="947527"/>
    <lineage>
        <taxon>Bacteria</taxon>
        <taxon>Bacillati</taxon>
        <taxon>Cyanobacteriota</taxon>
        <taxon>Cyanophyceae</taxon>
        <taxon>Nostocales</taxon>
        <taxon>Nostocaceae</taxon>
        <taxon>Anabaena</taxon>
        <taxon>Anabaena azotica</taxon>
    </lineage>
</organism>
<feature type="domain" description="PAC" evidence="15">
    <location>
        <begin position="762"/>
        <end position="814"/>
    </location>
</feature>
<keyword evidence="6" id="KW-0808">Transferase</keyword>
<dbReference type="InterPro" id="IPR033479">
    <property type="entry name" value="dCache_1"/>
</dbReference>
<dbReference type="InterPro" id="IPR052162">
    <property type="entry name" value="Sensor_kinase/Photoreceptor"/>
</dbReference>
<evidence type="ECO:0000256" key="11">
    <source>
        <dbReference type="ARBA" id="ARBA00023136"/>
    </source>
</evidence>
<dbReference type="NCBIfam" id="TIGR00229">
    <property type="entry name" value="sensory_box"/>
    <property type="match status" value="6"/>
</dbReference>
<feature type="domain" description="PAC" evidence="15">
    <location>
        <begin position="894"/>
        <end position="945"/>
    </location>
</feature>
<evidence type="ECO:0000256" key="10">
    <source>
        <dbReference type="ARBA" id="ARBA00023012"/>
    </source>
</evidence>
<dbReference type="SMART" id="SM00091">
    <property type="entry name" value="PAS"/>
    <property type="match status" value="6"/>
</dbReference>
<evidence type="ECO:0000256" key="1">
    <source>
        <dbReference type="ARBA" id="ARBA00000085"/>
    </source>
</evidence>
<feature type="domain" description="PAS" evidence="14">
    <location>
        <begin position="1078"/>
        <end position="1148"/>
    </location>
</feature>
<evidence type="ECO:0000259" key="13">
    <source>
        <dbReference type="PROSITE" id="PS50109"/>
    </source>
</evidence>
<evidence type="ECO:0000259" key="14">
    <source>
        <dbReference type="PROSITE" id="PS50112"/>
    </source>
</evidence>
<dbReference type="Pfam" id="PF13426">
    <property type="entry name" value="PAS_9"/>
    <property type="match status" value="2"/>
</dbReference>
<reference evidence="17 18" key="1">
    <citation type="journal article" date="2020" name="ISME J.">
        <title>Comparative genomics reveals insights into cyanobacterial evolution and habitat adaptation.</title>
        <authorList>
            <person name="Chen M.Y."/>
            <person name="Teng W.K."/>
            <person name="Zhao L."/>
            <person name="Hu C.X."/>
            <person name="Zhou Y.K."/>
            <person name="Han B.P."/>
            <person name="Song L.R."/>
            <person name="Shu W.S."/>
        </authorList>
    </citation>
    <scope>NUCLEOTIDE SEQUENCE [LARGE SCALE GENOMIC DNA]</scope>
    <source>
        <strain evidence="17 18">FACHB-119</strain>
    </source>
</reference>
<evidence type="ECO:0000259" key="15">
    <source>
        <dbReference type="PROSITE" id="PS50113"/>
    </source>
</evidence>
<dbReference type="InterPro" id="IPR003594">
    <property type="entry name" value="HATPase_dom"/>
</dbReference>
<dbReference type="SUPFAM" id="SSF55874">
    <property type="entry name" value="ATPase domain of HSP90 chaperone/DNA topoisomerase II/histidine kinase"/>
    <property type="match status" value="1"/>
</dbReference>
<dbReference type="PANTHER" id="PTHR43304">
    <property type="entry name" value="PHYTOCHROME-LIKE PROTEIN CPH1"/>
    <property type="match status" value="1"/>
</dbReference>
<dbReference type="Gene3D" id="1.10.287.130">
    <property type="match status" value="1"/>
</dbReference>
<gene>
    <name evidence="17" type="ORF">H6G83_24200</name>
</gene>
<dbReference type="SUPFAM" id="SSF55785">
    <property type="entry name" value="PYP-like sensor domain (PAS domain)"/>
    <property type="match status" value="6"/>
</dbReference>